<dbReference type="Proteomes" id="UP000050996">
    <property type="component" value="Unassembled WGS sequence"/>
</dbReference>
<dbReference type="AlphaFoldDB" id="A0A0Q3VG37"/>
<protein>
    <recommendedName>
        <fullName evidence="3">PD-(D/E)XK nuclease superfamily protein</fullName>
    </recommendedName>
</protein>
<dbReference type="EMBL" id="LJIX01000006">
    <property type="protein sequence ID" value="KQL18279.1"/>
    <property type="molecule type" value="Genomic_DNA"/>
</dbReference>
<evidence type="ECO:0000313" key="2">
    <source>
        <dbReference type="Proteomes" id="UP000050996"/>
    </source>
</evidence>
<proteinExistence type="predicted"/>
<dbReference type="PATRIC" id="fig|1637975.4.peg.1008"/>
<accession>A0A0Q3VG37</accession>
<evidence type="ECO:0008006" key="3">
    <source>
        <dbReference type="Google" id="ProtNLM"/>
    </source>
</evidence>
<gene>
    <name evidence="1" type="ORF">AN957_06545</name>
</gene>
<organism evidence="1 2">
    <name type="scientific">Cytobacillus solani</name>
    <dbReference type="NCBI Taxonomy" id="1637975"/>
    <lineage>
        <taxon>Bacteria</taxon>
        <taxon>Bacillati</taxon>
        <taxon>Bacillota</taxon>
        <taxon>Bacilli</taxon>
        <taxon>Bacillales</taxon>
        <taxon>Bacillaceae</taxon>
        <taxon>Cytobacillus</taxon>
    </lineage>
</organism>
<reference evidence="1 2" key="1">
    <citation type="submission" date="2015-09" db="EMBL/GenBank/DDBJ databases">
        <title>Genome sequencing project for genomic taxonomy and phylogenomics of Bacillus-like bacteria.</title>
        <authorList>
            <person name="Liu B."/>
            <person name="Wang J."/>
            <person name="Zhu Y."/>
            <person name="Liu G."/>
            <person name="Chen Q."/>
            <person name="Chen Z."/>
            <person name="Lan J."/>
            <person name="Che J."/>
            <person name="Ge C."/>
            <person name="Shi H."/>
            <person name="Pan Z."/>
            <person name="Liu X."/>
        </authorList>
    </citation>
    <scope>NUCLEOTIDE SEQUENCE [LARGE SCALE GENOMIC DNA]</scope>
    <source>
        <strain evidence="1 2">FJAT-18043</strain>
    </source>
</reference>
<evidence type="ECO:0000313" key="1">
    <source>
        <dbReference type="EMBL" id="KQL18279.1"/>
    </source>
</evidence>
<name>A0A0Q3VG37_9BACI</name>
<keyword evidence="2" id="KW-1185">Reference proteome</keyword>
<comment type="caution">
    <text evidence="1">The sequence shown here is derived from an EMBL/GenBank/DDBJ whole genome shotgun (WGS) entry which is preliminary data.</text>
</comment>
<sequence>MNNNFVSLIGYQLEKIHTGVIRWMLDSKNTNVSVETKYKILRRMFNMTKNPINFQIHEISAISCFPEYSFGRKRKIDLVVKIDLFQKPAKYIVIEMKVDSLPYSAQLEGTKNDFFESTHCQPEDATFILMLFGSSQVCEVPELHQFHLFRLFEIIEVFNGLPIEDVIYKQWIDSLFEEENRRIDILADLDVAPDIWNMEYWKDKGYRTPFPLFYYLYDHLKMKSKRSKEWEIYSGQNNPVMNWTNGALHKDILGHPVKFYWEFNYDEFVLKVRLNEDNKLPQDQLNWLREEIAKICFEEVQSGKRTKKTYGKFNSIYKWKFDFHKQPFEAIMKKVDRILDKIPPVLSSI</sequence>
<dbReference type="RefSeq" id="WP_056682951.1">
    <property type="nucleotide sequence ID" value="NZ_LJIX01000006.1"/>
</dbReference>